<evidence type="ECO:0000313" key="1">
    <source>
        <dbReference type="EMBL" id="KAK4231011.1"/>
    </source>
</evidence>
<keyword evidence="2" id="KW-1185">Reference proteome</keyword>
<accession>A0AAN7BX45</accession>
<sequence length="149" mass="17180">LPKAGMVFEFPNGNVLKRGRRDTAVIRALRAVYPPNVEAGGTNFMPTRQFVDQTFAKVFEVATRLKQEDSRNMTLKLKEPLEFLVAVRADSELLPFSSRITMNQFIHLFLTIRAARLNWYDEPTYPYNTDQHALVAKQIDEFKQVDNTD</sequence>
<evidence type="ECO:0000313" key="2">
    <source>
        <dbReference type="Proteomes" id="UP001301958"/>
    </source>
</evidence>
<organism evidence="1 2">
    <name type="scientific">Podospora fimiseda</name>
    <dbReference type="NCBI Taxonomy" id="252190"/>
    <lineage>
        <taxon>Eukaryota</taxon>
        <taxon>Fungi</taxon>
        <taxon>Dikarya</taxon>
        <taxon>Ascomycota</taxon>
        <taxon>Pezizomycotina</taxon>
        <taxon>Sordariomycetes</taxon>
        <taxon>Sordariomycetidae</taxon>
        <taxon>Sordariales</taxon>
        <taxon>Podosporaceae</taxon>
        <taxon>Podospora</taxon>
    </lineage>
</organism>
<reference evidence="1" key="1">
    <citation type="journal article" date="2023" name="Mol. Phylogenet. Evol.">
        <title>Genome-scale phylogeny and comparative genomics of the fungal order Sordariales.</title>
        <authorList>
            <person name="Hensen N."/>
            <person name="Bonometti L."/>
            <person name="Westerberg I."/>
            <person name="Brannstrom I.O."/>
            <person name="Guillou S."/>
            <person name="Cros-Aarteil S."/>
            <person name="Calhoun S."/>
            <person name="Haridas S."/>
            <person name="Kuo A."/>
            <person name="Mondo S."/>
            <person name="Pangilinan J."/>
            <person name="Riley R."/>
            <person name="LaButti K."/>
            <person name="Andreopoulos B."/>
            <person name="Lipzen A."/>
            <person name="Chen C."/>
            <person name="Yan M."/>
            <person name="Daum C."/>
            <person name="Ng V."/>
            <person name="Clum A."/>
            <person name="Steindorff A."/>
            <person name="Ohm R.A."/>
            <person name="Martin F."/>
            <person name="Silar P."/>
            <person name="Natvig D.O."/>
            <person name="Lalanne C."/>
            <person name="Gautier V."/>
            <person name="Ament-Velasquez S.L."/>
            <person name="Kruys A."/>
            <person name="Hutchinson M.I."/>
            <person name="Powell A.J."/>
            <person name="Barry K."/>
            <person name="Miller A.N."/>
            <person name="Grigoriev I.V."/>
            <person name="Debuchy R."/>
            <person name="Gladieux P."/>
            <person name="Hiltunen Thoren M."/>
            <person name="Johannesson H."/>
        </authorList>
    </citation>
    <scope>NUCLEOTIDE SEQUENCE</scope>
    <source>
        <strain evidence="1">CBS 990.96</strain>
    </source>
</reference>
<name>A0AAN7BX45_9PEZI</name>
<comment type="caution">
    <text evidence="1">The sequence shown here is derived from an EMBL/GenBank/DDBJ whole genome shotgun (WGS) entry which is preliminary data.</text>
</comment>
<reference evidence="1" key="2">
    <citation type="submission" date="2023-05" db="EMBL/GenBank/DDBJ databases">
        <authorList>
            <consortium name="Lawrence Berkeley National Laboratory"/>
            <person name="Steindorff A."/>
            <person name="Hensen N."/>
            <person name="Bonometti L."/>
            <person name="Westerberg I."/>
            <person name="Brannstrom I.O."/>
            <person name="Guillou S."/>
            <person name="Cros-Aarteil S."/>
            <person name="Calhoun S."/>
            <person name="Haridas S."/>
            <person name="Kuo A."/>
            <person name="Mondo S."/>
            <person name="Pangilinan J."/>
            <person name="Riley R."/>
            <person name="Labutti K."/>
            <person name="Andreopoulos B."/>
            <person name="Lipzen A."/>
            <person name="Chen C."/>
            <person name="Yanf M."/>
            <person name="Daum C."/>
            <person name="Ng V."/>
            <person name="Clum A."/>
            <person name="Ohm R."/>
            <person name="Martin F."/>
            <person name="Silar P."/>
            <person name="Natvig D."/>
            <person name="Lalanne C."/>
            <person name="Gautier V."/>
            <person name="Ament-Velasquez S.L."/>
            <person name="Kruys A."/>
            <person name="Hutchinson M.I."/>
            <person name="Powell A.J."/>
            <person name="Barry K."/>
            <person name="Miller A.N."/>
            <person name="Grigoriev I.V."/>
            <person name="Debuchy R."/>
            <person name="Gladieux P."/>
            <person name="Thoren M.H."/>
            <person name="Johannesson H."/>
        </authorList>
    </citation>
    <scope>NUCLEOTIDE SEQUENCE</scope>
    <source>
        <strain evidence="1">CBS 990.96</strain>
    </source>
</reference>
<dbReference type="Proteomes" id="UP001301958">
    <property type="component" value="Unassembled WGS sequence"/>
</dbReference>
<feature type="non-terminal residue" evidence="1">
    <location>
        <position position="149"/>
    </location>
</feature>
<dbReference type="EMBL" id="MU865295">
    <property type="protein sequence ID" value="KAK4231011.1"/>
    <property type="molecule type" value="Genomic_DNA"/>
</dbReference>
<gene>
    <name evidence="1" type="ORF">QBC38DRAFT_346935</name>
</gene>
<proteinExistence type="predicted"/>
<feature type="non-terminal residue" evidence="1">
    <location>
        <position position="1"/>
    </location>
</feature>
<dbReference type="AlphaFoldDB" id="A0AAN7BX45"/>
<protein>
    <submittedName>
        <fullName evidence="1">Uncharacterized protein</fullName>
    </submittedName>
</protein>